<dbReference type="Proteomes" id="UP000054350">
    <property type="component" value="Unassembled WGS sequence"/>
</dbReference>
<keyword evidence="2" id="KW-1185">Reference proteome</keyword>
<reference evidence="2" key="2">
    <citation type="submission" date="2009-11" db="EMBL/GenBank/DDBJ databases">
        <title>The Genome Sequence of Allomyces macrogynus strain ATCC 38327.</title>
        <authorList>
            <consortium name="The Broad Institute Genome Sequencing Platform"/>
            <person name="Russ C."/>
            <person name="Cuomo C."/>
            <person name="Shea T."/>
            <person name="Young S.K."/>
            <person name="Zeng Q."/>
            <person name="Koehrsen M."/>
            <person name="Haas B."/>
            <person name="Borodovsky M."/>
            <person name="Guigo R."/>
            <person name="Alvarado L."/>
            <person name="Berlin A."/>
            <person name="Borenstein D."/>
            <person name="Chen Z."/>
            <person name="Engels R."/>
            <person name="Freedman E."/>
            <person name="Gellesch M."/>
            <person name="Goldberg J."/>
            <person name="Griggs A."/>
            <person name="Gujja S."/>
            <person name="Heiman D."/>
            <person name="Hepburn T."/>
            <person name="Howarth C."/>
            <person name="Jen D."/>
            <person name="Larson L."/>
            <person name="Lewis B."/>
            <person name="Mehta T."/>
            <person name="Park D."/>
            <person name="Pearson M."/>
            <person name="Roberts A."/>
            <person name="Saif S."/>
            <person name="Shenoy N."/>
            <person name="Sisk P."/>
            <person name="Stolte C."/>
            <person name="Sykes S."/>
            <person name="Walk T."/>
            <person name="White J."/>
            <person name="Yandava C."/>
            <person name="Burger G."/>
            <person name="Gray M.W."/>
            <person name="Holland P.W.H."/>
            <person name="King N."/>
            <person name="Lang F.B.F."/>
            <person name="Roger A.J."/>
            <person name="Ruiz-Trillo I."/>
            <person name="Lander E."/>
            <person name="Nusbaum C."/>
        </authorList>
    </citation>
    <scope>NUCLEOTIDE SEQUENCE [LARGE SCALE GENOMIC DNA]</scope>
    <source>
        <strain evidence="2">ATCC 38327</strain>
    </source>
</reference>
<gene>
    <name evidence="1" type="ORF">AMAG_18353</name>
</gene>
<protein>
    <submittedName>
        <fullName evidence="1">Uncharacterized protein</fullName>
    </submittedName>
</protein>
<sequence>MVARDLAEALASVAEVCHHRAAQVESLRAQVAHLDERVQRAGDHSDDLATQLARTQYTIKRDRRGNCHESEEVVMLFQEGLDQIESDAANAQPGYFGRAARHVVKVADRYVSPPQHAAAAASAGGAGQRASTVTASTSARPSIVLPAAVAAGAG</sequence>
<evidence type="ECO:0000313" key="2">
    <source>
        <dbReference type="Proteomes" id="UP000054350"/>
    </source>
</evidence>
<dbReference type="VEuPathDB" id="FungiDB:AMAG_18353"/>
<accession>A0A0L0S5X4</accession>
<name>A0A0L0S5X4_ALLM3</name>
<organism evidence="1 2">
    <name type="scientific">Allomyces macrogynus (strain ATCC 38327)</name>
    <name type="common">Allomyces javanicus var. macrogynus</name>
    <dbReference type="NCBI Taxonomy" id="578462"/>
    <lineage>
        <taxon>Eukaryota</taxon>
        <taxon>Fungi</taxon>
        <taxon>Fungi incertae sedis</taxon>
        <taxon>Blastocladiomycota</taxon>
        <taxon>Blastocladiomycetes</taxon>
        <taxon>Blastocladiales</taxon>
        <taxon>Blastocladiaceae</taxon>
        <taxon>Allomyces</taxon>
    </lineage>
</organism>
<proteinExistence type="predicted"/>
<reference evidence="1 2" key="1">
    <citation type="submission" date="2009-11" db="EMBL/GenBank/DDBJ databases">
        <title>Annotation of Allomyces macrogynus ATCC 38327.</title>
        <authorList>
            <consortium name="The Broad Institute Genome Sequencing Platform"/>
            <person name="Russ C."/>
            <person name="Cuomo C."/>
            <person name="Burger G."/>
            <person name="Gray M.W."/>
            <person name="Holland P.W.H."/>
            <person name="King N."/>
            <person name="Lang F.B.F."/>
            <person name="Roger A.J."/>
            <person name="Ruiz-Trillo I."/>
            <person name="Young S.K."/>
            <person name="Zeng Q."/>
            <person name="Gargeya S."/>
            <person name="Fitzgerald M."/>
            <person name="Haas B."/>
            <person name="Abouelleil A."/>
            <person name="Alvarado L."/>
            <person name="Arachchi H.M."/>
            <person name="Berlin A."/>
            <person name="Chapman S.B."/>
            <person name="Gearin G."/>
            <person name="Goldberg J."/>
            <person name="Griggs A."/>
            <person name="Gujja S."/>
            <person name="Hansen M."/>
            <person name="Heiman D."/>
            <person name="Howarth C."/>
            <person name="Larimer J."/>
            <person name="Lui A."/>
            <person name="MacDonald P.J.P."/>
            <person name="McCowen C."/>
            <person name="Montmayeur A."/>
            <person name="Murphy C."/>
            <person name="Neiman D."/>
            <person name="Pearson M."/>
            <person name="Priest M."/>
            <person name="Roberts A."/>
            <person name="Saif S."/>
            <person name="Shea T."/>
            <person name="Sisk P."/>
            <person name="Stolte C."/>
            <person name="Sykes S."/>
            <person name="Wortman J."/>
            <person name="Nusbaum C."/>
            <person name="Birren B."/>
        </authorList>
    </citation>
    <scope>NUCLEOTIDE SEQUENCE [LARGE SCALE GENOMIC DNA]</scope>
    <source>
        <strain evidence="1 2">ATCC 38327</strain>
    </source>
</reference>
<dbReference type="EMBL" id="GG745332">
    <property type="protein sequence ID" value="KNE57902.1"/>
    <property type="molecule type" value="Genomic_DNA"/>
</dbReference>
<dbReference type="AlphaFoldDB" id="A0A0L0S5X4"/>
<evidence type="ECO:0000313" key="1">
    <source>
        <dbReference type="EMBL" id="KNE57902.1"/>
    </source>
</evidence>